<sequence length="63" mass="7103">MAVTDPQNSVKHTITVKSPQEFNQLMTILMPDHDVKQSSAFKADIERAKRALVKPVDIIDRAK</sequence>
<keyword evidence="2" id="KW-1185">Reference proteome</keyword>
<accession>A0ABW1SIL2</accession>
<dbReference type="RefSeq" id="WP_137616862.1">
    <property type="nucleotide sequence ID" value="NZ_BJDI01000013.1"/>
</dbReference>
<evidence type="ECO:0000313" key="2">
    <source>
        <dbReference type="Proteomes" id="UP001596171"/>
    </source>
</evidence>
<dbReference type="Proteomes" id="UP001596171">
    <property type="component" value="Unassembled WGS sequence"/>
</dbReference>
<dbReference type="EMBL" id="JBHSSE010000009">
    <property type="protein sequence ID" value="MFC6201157.1"/>
    <property type="molecule type" value="Genomic_DNA"/>
</dbReference>
<gene>
    <name evidence="1" type="ORF">ACFP1L_04480</name>
</gene>
<evidence type="ECO:0000313" key="1">
    <source>
        <dbReference type="EMBL" id="MFC6201157.1"/>
    </source>
</evidence>
<organism evidence="1 2">
    <name type="scientific">Lactiplantibacillus nangangensis</name>
    <dbReference type="NCBI Taxonomy" id="2559917"/>
    <lineage>
        <taxon>Bacteria</taxon>
        <taxon>Bacillati</taxon>
        <taxon>Bacillota</taxon>
        <taxon>Bacilli</taxon>
        <taxon>Lactobacillales</taxon>
        <taxon>Lactobacillaceae</taxon>
        <taxon>Lactiplantibacillus</taxon>
    </lineage>
</organism>
<proteinExistence type="predicted"/>
<comment type="caution">
    <text evidence="1">The sequence shown here is derived from an EMBL/GenBank/DDBJ whole genome shotgun (WGS) entry which is preliminary data.</text>
</comment>
<protein>
    <submittedName>
        <fullName evidence="1">Uncharacterized protein</fullName>
    </submittedName>
</protein>
<name>A0ABW1SIL2_9LACO</name>
<reference evidence="2" key="1">
    <citation type="journal article" date="2019" name="Int. J. Syst. Evol. Microbiol.">
        <title>The Global Catalogue of Microorganisms (GCM) 10K type strain sequencing project: providing services to taxonomists for standard genome sequencing and annotation.</title>
        <authorList>
            <consortium name="The Broad Institute Genomics Platform"/>
            <consortium name="The Broad Institute Genome Sequencing Center for Infectious Disease"/>
            <person name="Wu L."/>
            <person name="Ma J."/>
        </authorList>
    </citation>
    <scope>NUCLEOTIDE SEQUENCE [LARGE SCALE GENOMIC DNA]</scope>
    <source>
        <strain evidence="2">CCM 8930</strain>
    </source>
</reference>